<comment type="cofactor">
    <cofactor evidence="1">
        <name>[4Fe-4S] cluster</name>
        <dbReference type="ChEBI" id="CHEBI:49883"/>
    </cofactor>
</comment>
<dbReference type="PANTHER" id="PTHR30544">
    <property type="entry name" value="23S RRNA METHYLTRANSFERASE"/>
    <property type="match status" value="1"/>
</dbReference>
<keyword evidence="6" id="KW-0411">Iron-sulfur</keyword>
<reference evidence="9 10" key="1">
    <citation type="submission" date="2008-07" db="EMBL/GenBank/DDBJ databases">
        <authorList>
            <person name="El-Sayed N."/>
            <person name="Caler E."/>
            <person name="Inman J."/>
            <person name="Amedeo P."/>
            <person name="Hass B."/>
            <person name="Wortman J."/>
        </authorList>
    </citation>
    <scope>NUCLEOTIDE SEQUENCE [LARGE SCALE GENOMIC DNA]</scope>
    <source>
        <strain evidence="10">ATCC 50983 / TXsc</strain>
    </source>
</reference>
<dbReference type="RefSeq" id="XP_002788520.1">
    <property type="nucleotide sequence ID" value="XM_002788474.1"/>
</dbReference>
<keyword evidence="2" id="KW-0004">4Fe-4S</keyword>
<dbReference type="GO" id="GO:0051539">
    <property type="term" value="F:4 iron, 4 sulfur cluster binding"/>
    <property type="evidence" value="ECO:0007669"/>
    <property type="project" value="UniProtKB-KW"/>
</dbReference>
<evidence type="ECO:0000259" key="8">
    <source>
        <dbReference type="PROSITE" id="PS51918"/>
    </source>
</evidence>
<keyword evidence="5" id="KW-0408">Iron</keyword>
<evidence type="ECO:0000256" key="3">
    <source>
        <dbReference type="ARBA" id="ARBA00022691"/>
    </source>
</evidence>
<dbReference type="GeneID" id="9053869"/>
<protein>
    <recommendedName>
        <fullName evidence="8">Radical SAM core domain-containing protein</fullName>
    </recommendedName>
</protein>
<dbReference type="OMA" id="IARDIPC"/>
<keyword evidence="7" id="KW-0812">Transmembrane</keyword>
<keyword evidence="7" id="KW-0472">Membrane</keyword>
<evidence type="ECO:0000256" key="6">
    <source>
        <dbReference type="ARBA" id="ARBA00023014"/>
    </source>
</evidence>
<dbReference type="PANTHER" id="PTHR30544:SF8">
    <property type="entry name" value="RADICAL SAM SUPERFAMILY PROTEIN"/>
    <property type="match status" value="1"/>
</dbReference>
<dbReference type="Proteomes" id="UP000007800">
    <property type="component" value="Unassembled WGS sequence"/>
</dbReference>
<dbReference type="InterPro" id="IPR007197">
    <property type="entry name" value="rSAM"/>
</dbReference>
<organism evidence="10">
    <name type="scientific">Perkinsus marinus (strain ATCC 50983 / TXsc)</name>
    <dbReference type="NCBI Taxonomy" id="423536"/>
    <lineage>
        <taxon>Eukaryota</taxon>
        <taxon>Sar</taxon>
        <taxon>Alveolata</taxon>
        <taxon>Perkinsozoa</taxon>
        <taxon>Perkinsea</taxon>
        <taxon>Perkinsida</taxon>
        <taxon>Perkinsidae</taxon>
        <taxon>Perkinsus</taxon>
    </lineage>
</organism>
<gene>
    <name evidence="9" type="ORF">Pmar_PMAR010050</name>
</gene>
<dbReference type="GO" id="GO:0003824">
    <property type="term" value="F:catalytic activity"/>
    <property type="evidence" value="ECO:0007669"/>
    <property type="project" value="InterPro"/>
</dbReference>
<dbReference type="GO" id="GO:0030488">
    <property type="term" value="P:tRNA methylation"/>
    <property type="evidence" value="ECO:0007669"/>
    <property type="project" value="TreeGrafter"/>
</dbReference>
<evidence type="ECO:0000256" key="2">
    <source>
        <dbReference type="ARBA" id="ARBA00022485"/>
    </source>
</evidence>
<dbReference type="PROSITE" id="PS51918">
    <property type="entry name" value="RADICAL_SAM"/>
    <property type="match status" value="1"/>
</dbReference>
<keyword evidence="4" id="KW-0479">Metal-binding</keyword>
<sequence>MNTLFGIPQRCITVSTVGVIPRIRSLAHDASGVKLALSLHAPTQALREKIVPSAKAWSIDELMAAVDEYSEASRVAGRPDGSGGGGRKKGSVMIEYVVIRDVNDTEECAHQLGVLMKNRKAVVNFIPYNAVDNGSNFEPPLESSVTRMVSILKDVYGVRVYYRRHHGRDIDAACGQLAKKRPRMVPDLEDLGTAWAAGSGTVVQPIPGAGGEGFNKARLALVSLGICAAAVVSFRLLRRRVS</sequence>
<name>C5K4P4_PERM5</name>
<proteinExistence type="predicted"/>
<dbReference type="Gene3D" id="3.20.20.70">
    <property type="entry name" value="Aldolase class I"/>
    <property type="match status" value="1"/>
</dbReference>
<keyword evidence="7" id="KW-1133">Transmembrane helix</keyword>
<keyword evidence="10" id="KW-1185">Reference proteome</keyword>
<evidence type="ECO:0000256" key="5">
    <source>
        <dbReference type="ARBA" id="ARBA00023004"/>
    </source>
</evidence>
<evidence type="ECO:0000313" key="10">
    <source>
        <dbReference type="Proteomes" id="UP000007800"/>
    </source>
</evidence>
<dbReference type="InterPro" id="IPR013785">
    <property type="entry name" value="Aldolase_TIM"/>
</dbReference>
<dbReference type="AlphaFoldDB" id="C5K4P4"/>
<feature type="domain" description="Radical SAM core" evidence="8">
    <location>
        <begin position="1"/>
        <end position="168"/>
    </location>
</feature>
<evidence type="ECO:0000256" key="7">
    <source>
        <dbReference type="SAM" id="Phobius"/>
    </source>
</evidence>
<keyword evidence="3" id="KW-0949">S-adenosyl-L-methionine</keyword>
<dbReference type="OrthoDB" id="538249at2759"/>
<dbReference type="GO" id="GO:0070475">
    <property type="term" value="P:rRNA base methylation"/>
    <property type="evidence" value="ECO:0007669"/>
    <property type="project" value="TreeGrafter"/>
</dbReference>
<dbReference type="GO" id="GO:0046872">
    <property type="term" value="F:metal ion binding"/>
    <property type="evidence" value="ECO:0007669"/>
    <property type="project" value="UniProtKB-KW"/>
</dbReference>
<accession>C5K4P4</accession>
<dbReference type="InParanoid" id="C5K4P4"/>
<feature type="transmembrane region" description="Helical" evidence="7">
    <location>
        <begin position="219"/>
        <end position="237"/>
    </location>
</feature>
<evidence type="ECO:0000256" key="4">
    <source>
        <dbReference type="ARBA" id="ARBA00022723"/>
    </source>
</evidence>
<evidence type="ECO:0000256" key="1">
    <source>
        <dbReference type="ARBA" id="ARBA00001966"/>
    </source>
</evidence>
<evidence type="ECO:0000313" key="9">
    <source>
        <dbReference type="EMBL" id="EER20316.1"/>
    </source>
</evidence>
<dbReference type="EMBL" id="GG670562">
    <property type="protein sequence ID" value="EER20316.1"/>
    <property type="molecule type" value="Genomic_DNA"/>
</dbReference>
<dbReference type="InterPro" id="IPR040072">
    <property type="entry name" value="Methyltransferase_A"/>
</dbReference>